<evidence type="ECO:0000313" key="3">
    <source>
        <dbReference type="Proteomes" id="UP000618591"/>
    </source>
</evidence>
<dbReference type="InterPro" id="IPR038148">
    <property type="entry name" value="Tn1545/Tn916_Xis"/>
</dbReference>
<evidence type="ECO:0000259" key="1">
    <source>
        <dbReference type="Pfam" id="PF12728"/>
    </source>
</evidence>
<dbReference type="InterPro" id="IPR010093">
    <property type="entry name" value="SinI_DNA-bd"/>
</dbReference>
<gene>
    <name evidence="2" type="ORF">GCM10011395_22880</name>
</gene>
<dbReference type="RefSeq" id="WP_188447575.1">
    <property type="nucleotide sequence ID" value="NZ_BMDW01000013.1"/>
</dbReference>
<dbReference type="EMBL" id="BMDW01000013">
    <property type="protein sequence ID" value="GGA51950.1"/>
    <property type="molecule type" value="Genomic_DNA"/>
</dbReference>
<dbReference type="Proteomes" id="UP000618591">
    <property type="component" value="Unassembled WGS sequence"/>
</dbReference>
<sequence length="67" mass="7404">METNQPQEIIIAYRIPEASRATGIGRTTLYKLISGGELPIVKIGTRSLIRRIDLEALLDRNLVGARA</sequence>
<dbReference type="NCBIfam" id="TIGR01764">
    <property type="entry name" value="excise"/>
    <property type="match status" value="1"/>
</dbReference>
<organism evidence="2 3">
    <name type="scientific">Sphingomonas psychrolutea</name>
    <dbReference type="NCBI Taxonomy" id="1259676"/>
    <lineage>
        <taxon>Bacteria</taxon>
        <taxon>Pseudomonadati</taxon>
        <taxon>Pseudomonadota</taxon>
        <taxon>Alphaproteobacteria</taxon>
        <taxon>Sphingomonadales</taxon>
        <taxon>Sphingomonadaceae</taxon>
        <taxon>Sphingomonas</taxon>
    </lineage>
</organism>
<feature type="domain" description="Helix-turn-helix" evidence="1">
    <location>
        <begin position="13"/>
        <end position="61"/>
    </location>
</feature>
<dbReference type="InterPro" id="IPR009061">
    <property type="entry name" value="DNA-bd_dom_put_sf"/>
</dbReference>
<dbReference type="Pfam" id="PF12728">
    <property type="entry name" value="HTH_17"/>
    <property type="match status" value="1"/>
</dbReference>
<dbReference type="SUPFAM" id="SSF46955">
    <property type="entry name" value="Putative DNA-binding domain"/>
    <property type="match status" value="1"/>
</dbReference>
<dbReference type="InterPro" id="IPR041657">
    <property type="entry name" value="HTH_17"/>
</dbReference>
<protein>
    <recommendedName>
        <fullName evidence="1">Helix-turn-helix domain-containing protein</fullName>
    </recommendedName>
</protein>
<accession>A0ABQ1GWY1</accession>
<reference evidence="3" key="1">
    <citation type="journal article" date="2019" name="Int. J. Syst. Evol. Microbiol.">
        <title>The Global Catalogue of Microorganisms (GCM) 10K type strain sequencing project: providing services to taxonomists for standard genome sequencing and annotation.</title>
        <authorList>
            <consortium name="The Broad Institute Genomics Platform"/>
            <consortium name="The Broad Institute Genome Sequencing Center for Infectious Disease"/>
            <person name="Wu L."/>
            <person name="Ma J."/>
        </authorList>
    </citation>
    <scope>NUCLEOTIDE SEQUENCE [LARGE SCALE GENOMIC DNA]</scope>
    <source>
        <strain evidence="3">CGMCC 1.10106</strain>
    </source>
</reference>
<comment type="caution">
    <text evidence="2">The sequence shown here is derived from an EMBL/GenBank/DDBJ whole genome shotgun (WGS) entry which is preliminary data.</text>
</comment>
<name>A0ABQ1GWY1_9SPHN</name>
<evidence type="ECO:0000313" key="2">
    <source>
        <dbReference type="EMBL" id="GGA51950.1"/>
    </source>
</evidence>
<keyword evidence="3" id="KW-1185">Reference proteome</keyword>
<proteinExistence type="predicted"/>
<dbReference type="Gene3D" id="3.90.105.50">
    <property type="match status" value="1"/>
</dbReference>